<name>A0A9X3SW51_9ACTN</name>
<comment type="similarity">
    <text evidence="6">Belongs to the ABC-4 integral membrane protein family.</text>
</comment>
<reference evidence="9" key="1">
    <citation type="submission" date="2022-12" db="EMBL/GenBank/DDBJ databases">
        <title>Gycomyces niveus sp.nov., a novel actinomycete isolated from soil in Shouguang.</title>
        <authorList>
            <person name="Yang X."/>
        </authorList>
    </citation>
    <scope>NUCLEOTIDE SEQUENCE</scope>
    <source>
        <strain evidence="9">DSM 44724</strain>
    </source>
</reference>
<feature type="transmembrane region" description="Helical" evidence="7">
    <location>
        <begin position="499"/>
        <end position="519"/>
    </location>
</feature>
<evidence type="ECO:0000259" key="8">
    <source>
        <dbReference type="Pfam" id="PF02687"/>
    </source>
</evidence>
<evidence type="ECO:0000313" key="12">
    <source>
        <dbReference type="Proteomes" id="UP001183604"/>
    </source>
</evidence>
<dbReference type="EMBL" id="JAVDYD010000001">
    <property type="protein sequence ID" value="MDR7340157.1"/>
    <property type="molecule type" value="Genomic_DNA"/>
</dbReference>
<dbReference type="PANTHER" id="PTHR30572:SF4">
    <property type="entry name" value="ABC TRANSPORTER PERMEASE YTRF"/>
    <property type="match status" value="1"/>
</dbReference>
<keyword evidence="12" id="KW-1185">Reference proteome</keyword>
<evidence type="ECO:0000313" key="11">
    <source>
        <dbReference type="Proteomes" id="UP001145799"/>
    </source>
</evidence>
<comment type="caution">
    <text evidence="9">The sequence shown here is derived from an EMBL/GenBank/DDBJ whole genome shotgun (WGS) entry which is preliminary data.</text>
</comment>
<dbReference type="EMBL" id="JAPZVQ010000015">
    <property type="protein sequence ID" value="MDA1387405.1"/>
    <property type="molecule type" value="Genomic_DNA"/>
</dbReference>
<dbReference type="Pfam" id="PF02687">
    <property type="entry name" value="FtsX"/>
    <property type="match status" value="2"/>
</dbReference>
<reference evidence="10 12" key="2">
    <citation type="submission" date="2023-07" db="EMBL/GenBank/DDBJ databases">
        <title>Sequencing the genomes of 1000 actinobacteria strains.</title>
        <authorList>
            <person name="Klenk H.-P."/>
        </authorList>
    </citation>
    <scope>NUCLEOTIDE SEQUENCE [LARGE SCALE GENOMIC DNA]</scope>
    <source>
        <strain evidence="10 12">DSM 44724</strain>
    </source>
</reference>
<feature type="transmembrane region" description="Helical" evidence="7">
    <location>
        <begin position="425"/>
        <end position="449"/>
    </location>
</feature>
<evidence type="ECO:0000256" key="2">
    <source>
        <dbReference type="ARBA" id="ARBA00022475"/>
    </source>
</evidence>
<evidence type="ECO:0000256" key="5">
    <source>
        <dbReference type="ARBA" id="ARBA00023136"/>
    </source>
</evidence>
<evidence type="ECO:0000256" key="6">
    <source>
        <dbReference type="ARBA" id="ARBA00038076"/>
    </source>
</evidence>
<feature type="transmembrane region" description="Helical" evidence="7">
    <location>
        <begin position="379"/>
        <end position="404"/>
    </location>
</feature>
<feature type="transmembrane region" description="Helical" evidence="7">
    <location>
        <begin position="922"/>
        <end position="943"/>
    </location>
</feature>
<feature type="transmembrane region" description="Helical" evidence="7">
    <location>
        <begin position="285"/>
        <end position="309"/>
    </location>
</feature>
<organism evidence="9 11">
    <name type="scientific">Glycomyces lechevalierae</name>
    <dbReference type="NCBI Taxonomy" id="256034"/>
    <lineage>
        <taxon>Bacteria</taxon>
        <taxon>Bacillati</taxon>
        <taxon>Actinomycetota</taxon>
        <taxon>Actinomycetes</taxon>
        <taxon>Glycomycetales</taxon>
        <taxon>Glycomycetaceae</taxon>
        <taxon>Glycomyces</taxon>
    </lineage>
</organism>
<dbReference type="GO" id="GO:0022857">
    <property type="term" value="F:transmembrane transporter activity"/>
    <property type="evidence" value="ECO:0007669"/>
    <property type="project" value="TreeGrafter"/>
</dbReference>
<keyword evidence="4 7" id="KW-1133">Transmembrane helix</keyword>
<dbReference type="AlphaFoldDB" id="A0A9X3SW51"/>
<dbReference type="RefSeq" id="WP_270123913.1">
    <property type="nucleotide sequence ID" value="NZ_BAAAOM010000003.1"/>
</dbReference>
<dbReference type="Proteomes" id="UP001145799">
    <property type="component" value="Unassembled WGS sequence"/>
</dbReference>
<evidence type="ECO:0000313" key="9">
    <source>
        <dbReference type="EMBL" id="MDA1387405.1"/>
    </source>
</evidence>
<feature type="domain" description="ABC3 transporter permease C-terminal" evidence="8">
    <location>
        <begin position="303"/>
        <end position="407"/>
    </location>
</feature>
<feature type="transmembrane region" description="Helical" evidence="7">
    <location>
        <begin position="455"/>
        <end position="478"/>
    </location>
</feature>
<dbReference type="InterPro" id="IPR003838">
    <property type="entry name" value="ABC3_permease_C"/>
</dbReference>
<keyword evidence="5 7" id="KW-0472">Membrane</keyword>
<feature type="transmembrane region" description="Helical" evidence="7">
    <location>
        <begin position="822"/>
        <end position="849"/>
    </location>
</feature>
<keyword evidence="3 7" id="KW-0812">Transmembrane</keyword>
<dbReference type="InterPro" id="IPR050250">
    <property type="entry name" value="Macrolide_Exporter_MacB"/>
</dbReference>
<feature type="domain" description="ABC3 transporter permease C-terminal" evidence="8">
    <location>
        <begin position="828"/>
        <end position="944"/>
    </location>
</feature>
<evidence type="ECO:0000313" key="10">
    <source>
        <dbReference type="EMBL" id="MDR7340157.1"/>
    </source>
</evidence>
<feature type="transmembrane region" description="Helical" evidence="7">
    <location>
        <begin position="332"/>
        <end position="359"/>
    </location>
</feature>
<accession>A0A9X3SW51</accession>
<feature type="transmembrane region" description="Helical" evidence="7">
    <location>
        <begin position="877"/>
        <end position="898"/>
    </location>
</feature>
<proteinExistence type="inferred from homology"/>
<comment type="subcellular location">
    <subcellularLocation>
        <location evidence="1">Cell membrane</location>
        <topology evidence="1">Multi-pass membrane protein</topology>
    </subcellularLocation>
</comment>
<evidence type="ECO:0000256" key="4">
    <source>
        <dbReference type="ARBA" id="ARBA00022989"/>
    </source>
</evidence>
<evidence type="ECO:0000256" key="1">
    <source>
        <dbReference type="ARBA" id="ARBA00004651"/>
    </source>
</evidence>
<evidence type="ECO:0000256" key="7">
    <source>
        <dbReference type="SAM" id="Phobius"/>
    </source>
</evidence>
<keyword evidence="2" id="KW-1003">Cell membrane</keyword>
<gene>
    <name evidence="10" type="ORF">J2S69_003876</name>
    <name evidence="9" type="ORF">O2L01_20585</name>
</gene>
<dbReference type="PANTHER" id="PTHR30572">
    <property type="entry name" value="MEMBRANE COMPONENT OF TRANSPORTER-RELATED"/>
    <property type="match status" value="1"/>
</dbReference>
<dbReference type="GO" id="GO:0005886">
    <property type="term" value="C:plasma membrane"/>
    <property type="evidence" value="ECO:0007669"/>
    <property type="project" value="UniProtKB-SubCell"/>
</dbReference>
<dbReference type="Proteomes" id="UP001183604">
    <property type="component" value="Unassembled WGS sequence"/>
</dbReference>
<protein>
    <submittedName>
        <fullName evidence="10">ABC transport system permease protein</fullName>
    </submittedName>
</protein>
<evidence type="ECO:0000256" key="3">
    <source>
        <dbReference type="ARBA" id="ARBA00022692"/>
    </source>
</evidence>
<sequence length="955" mass="102054">MGRFLASQRLAFRIARREALRYKGRSVLSITLLGLPLLGVAIGASAYDTTTLSPEETAEQYLGENDAFIEKGYPGSPIVQYTWEDQMPWYELENYEDADGQEPADVSDMDVLAELPVGTRLTPYSFWNGGEEQAEVETPDGVGELDVLGYDLTDPNYEAAGFTYLDGSAPIRDDVALSEEAASYLGVEVGDTVTFVTGPTTEEHEVSGILEIPWDINGRFAVAEFFPDSTNGWLVDTPEQITHEDALRLNEIGLTVWSEALLDTPPSSPDGVSYEEVTDSYTLTLYGLIVISVVMEVILLAGPAFAISAKRRTREFALMSANGATPAQIRRIVLAGGVLFGIIAAVAAVVLGIGLVAAGRPWLEQLVGYRTPGLQVLPWLQGVLAVTAIATGLLSALAAAISASRINVVAALMGRTPGRKGSKRWLVIGLVMVAGGLVAGFAGITLWSLPLMGGAIVLLQLGLVACTPALLALTAKLGRWMPLAPRMALREAGRNRGSAAPAIAAVLGVVAAGMAFSMITAANNDRAEHMDEYLLPQGTASLTFYNMGDVDIETGEMEPVDWDAALVEAEAKLGAHLNDLELLPVGLSENTGTCDKEAEFPEGADLYCSIELTRPEANMCPYWEAADAIYSAGEMDQQVDEEALEKAAEEAREDDRCDETAAGDGWGLYDVPTAVDPRVVAAYTELEGAELDAAVAILEEGGVLVSDAWAVTDAGTVVFEQEVMDFASENAEEEAIYNDIEVPAMAVDKGLLGFGQVFMSPGAAERLGMGESMWGRRFLIETSTEVTGPVKEGISKDLQVELADGTVSANLDVTDYTDRDTLYVMLAVAGLCALITLGSTAVSTGLIIAEQKKDMTTLGAVGAAPGLRKRFAMWQTIMIAMFGTILGTIAGVMGYALIREALNRPLMHRYPFEVLYGWELPWVSFGIMLVAVPVVAAVGALVFTRARLASERRLT</sequence>